<protein>
    <submittedName>
        <fullName evidence="1">SIR2 family protein</fullName>
    </submittedName>
</protein>
<sequence>MDAVRQILNKHEKVAMLIGNGPNLASDIMPTWKQLLKSVSNPPISFDVIGLSNTEVYDLVELHSHENHDVKKQVIYKLRLLPERDLSLHSRLMNLARTYDSPVLTTNFDEAFEKSIGAKLHRLGTTGFTRFYPWRSYYGFTQYELPTDGFGIWKIHGDVRYKDSIRLGLTDYMGSVERARRYIHKGEDRLFKGKRQAYWKGHQSWMHIWFNLPIVIFGIRYGIDEVFLRWLLIERRRYLNIYHDAMEVYYLSKGIPEPTTQNLMQNLGVTIIVVNDYSEIYG</sequence>
<comment type="caution">
    <text evidence="1">The sequence shown here is derived from an EMBL/GenBank/DDBJ whole genome shotgun (WGS) entry which is preliminary data.</text>
</comment>
<evidence type="ECO:0000313" key="1">
    <source>
        <dbReference type="EMBL" id="MEE1978362.1"/>
    </source>
</evidence>
<organism evidence="1 2">
    <name type="scientific">Maribacter cobaltidurans</name>
    <dbReference type="NCBI Taxonomy" id="1178778"/>
    <lineage>
        <taxon>Bacteria</taxon>
        <taxon>Pseudomonadati</taxon>
        <taxon>Bacteroidota</taxon>
        <taxon>Flavobacteriia</taxon>
        <taxon>Flavobacteriales</taxon>
        <taxon>Flavobacteriaceae</taxon>
        <taxon>Maribacter</taxon>
    </lineage>
</organism>
<dbReference type="Proteomes" id="UP001356308">
    <property type="component" value="Unassembled WGS sequence"/>
</dbReference>
<dbReference type="RefSeq" id="WP_272653013.1">
    <property type="nucleotide sequence ID" value="NZ_JAZDDG010000012.1"/>
</dbReference>
<reference evidence="1 2" key="1">
    <citation type="submission" date="2024-01" db="EMBL/GenBank/DDBJ databases">
        <title>Maribacter spp. originated from different algae showed divergent polysaccharides utilization ability.</title>
        <authorList>
            <person name="Wang H."/>
            <person name="Wu Y."/>
        </authorList>
    </citation>
    <scope>NUCLEOTIDE SEQUENCE [LARGE SCALE GENOMIC DNA]</scope>
    <source>
        <strain evidence="1 2">PR1</strain>
    </source>
</reference>
<evidence type="ECO:0000313" key="2">
    <source>
        <dbReference type="Proteomes" id="UP001356308"/>
    </source>
</evidence>
<name>A0ABU7IZE1_9FLAO</name>
<gene>
    <name evidence="1" type="ORF">V1I91_19955</name>
</gene>
<accession>A0ABU7IZE1</accession>
<proteinExistence type="predicted"/>
<dbReference type="Pfam" id="PF13289">
    <property type="entry name" value="SIR2_2"/>
    <property type="match status" value="1"/>
</dbReference>
<keyword evidence="2" id="KW-1185">Reference proteome</keyword>
<dbReference type="EMBL" id="JAZDDG010000012">
    <property type="protein sequence ID" value="MEE1978362.1"/>
    <property type="molecule type" value="Genomic_DNA"/>
</dbReference>